<dbReference type="InterPro" id="IPR002524">
    <property type="entry name" value="Cation_efflux"/>
</dbReference>
<dbReference type="Proteomes" id="UP000193920">
    <property type="component" value="Unassembled WGS sequence"/>
</dbReference>
<name>A0A1Y2B2Y0_9FUNG</name>
<dbReference type="Gene3D" id="3.30.70.1350">
    <property type="entry name" value="Cation efflux protein, cytoplasmic domain"/>
    <property type="match status" value="1"/>
</dbReference>
<sequence>MKDKEYKKKNSRQLQKYYRKQKELINQFEKIDEMLECIKKGEDYSYNELDSQSFRARVAITVSFAVNIILLIIKAVTLFRTSSLAVLTSLVDSILDLLSGGVLYICNRAILKVNLLNYPTGMQRLEPLSVIIFSCITACSSLEIVKEAVGNLVNNRSSNISMNYIDILLLGVVIITKFILWYWCKGIYESESAQALAQDHGNDILFNIVTTIIAVIASKTVSFIDPLGAIILSAYIIYNWIQTALYYIRIMTGTAASPDEIQKLTYLACRFDTKVIKVDTVRAYHVGVKLYVEVDIVLDKDVPLAEAHDVGECLQELIEKFPEVERAFVHLDYEYLHHIEHNKRNTNITSNELHKDIKKDNQKNKKTRKSKESLKLFSRNSEKNNKSNNSYISSSN</sequence>
<keyword evidence="3 8" id="KW-0812">Transmembrane</keyword>
<keyword evidence="6 8" id="KW-0472">Membrane</keyword>
<dbReference type="InterPro" id="IPR050291">
    <property type="entry name" value="CDF_Transporter"/>
</dbReference>
<dbReference type="FunFam" id="1.20.1510.10:FF:000005">
    <property type="entry name" value="Putative Cation diffusion facilitator 1"/>
    <property type="match status" value="1"/>
</dbReference>
<dbReference type="GO" id="GO:0030003">
    <property type="term" value="P:intracellular monoatomic cation homeostasis"/>
    <property type="evidence" value="ECO:0007669"/>
    <property type="project" value="UniProtKB-ARBA"/>
</dbReference>
<dbReference type="InterPro" id="IPR027469">
    <property type="entry name" value="Cation_efflux_TMD_sf"/>
</dbReference>
<feature type="region of interest" description="Disordered" evidence="7">
    <location>
        <begin position="350"/>
        <end position="396"/>
    </location>
</feature>
<dbReference type="PANTHER" id="PTHR43840">
    <property type="entry name" value="MITOCHONDRIAL METAL TRANSPORTER 1-RELATED"/>
    <property type="match status" value="1"/>
</dbReference>
<feature type="compositionally biased region" description="Basic and acidic residues" evidence="7">
    <location>
        <begin position="352"/>
        <end position="363"/>
    </location>
</feature>
<evidence type="ECO:0000256" key="3">
    <source>
        <dbReference type="ARBA" id="ARBA00022692"/>
    </source>
</evidence>
<evidence type="ECO:0000256" key="6">
    <source>
        <dbReference type="ARBA" id="ARBA00023136"/>
    </source>
</evidence>
<evidence type="ECO:0000259" key="10">
    <source>
        <dbReference type="Pfam" id="PF16916"/>
    </source>
</evidence>
<feature type="transmembrane region" description="Helical" evidence="8">
    <location>
        <begin position="85"/>
        <end position="106"/>
    </location>
</feature>
<evidence type="ECO:0000256" key="1">
    <source>
        <dbReference type="ARBA" id="ARBA00004127"/>
    </source>
</evidence>
<dbReference type="InterPro" id="IPR036837">
    <property type="entry name" value="Cation_efflux_CTD_sf"/>
</dbReference>
<dbReference type="AlphaFoldDB" id="A0A1Y2B2Y0"/>
<evidence type="ECO:0000256" key="4">
    <source>
        <dbReference type="ARBA" id="ARBA00022989"/>
    </source>
</evidence>
<evidence type="ECO:0000256" key="8">
    <source>
        <dbReference type="SAM" id="Phobius"/>
    </source>
</evidence>
<comment type="caution">
    <text evidence="11">The sequence shown here is derived from an EMBL/GenBank/DDBJ whole genome shotgun (WGS) entry which is preliminary data.</text>
</comment>
<feature type="transmembrane region" description="Helical" evidence="8">
    <location>
        <begin position="164"/>
        <end position="183"/>
    </location>
</feature>
<keyword evidence="12" id="KW-1185">Reference proteome</keyword>
<dbReference type="GO" id="GO:0098771">
    <property type="term" value="P:inorganic ion homeostasis"/>
    <property type="evidence" value="ECO:0007669"/>
    <property type="project" value="UniProtKB-ARBA"/>
</dbReference>
<dbReference type="InterPro" id="IPR027470">
    <property type="entry name" value="Cation_efflux_CTD"/>
</dbReference>
<dbReference type="GO" id="GO:0008324">
    <property type="term" value="F:monoatomic cation transmembrane transporter activity"/>
    <property type="evidence" value="ECO:0007669"/>
    <property type="project" value="InterPro"/>
</dbReference>
<keyword evidence="5" id="KW-0406">Ion transport</keyword>
<dbReference type="GO" id="GO:0012505">
    <property type="term" value="C:endomembrane system"/>
    <property type="evidence" value="ECO:0007669"/>
    <property type="project" value="UniProtKB-SubCell"/>
</dbReference>
<dbReference type="SUPFAM" id="SSF161111">
    <property type="entry name" value="Cation efflux protein transmembrane domain-like"/>
    <property type="match status" value="1"/>
</dbReference>
<reference evidence="11 12" key="1">
    <citation type="submission" date="2016-08" db="EMBL/GenBank/DDBJ databases">
        <title>A Parts List for Fungal Cellulosomes Revealed by Comparative Genomics.</title>
        <authorList>
            <consortium name="DOE Joint Genome Institute"/>
            <person name="Haitjema C.H."/>
            <person name="Gilmore S.P."/>
            <person name="Henske J.K."/>
            <person name="Solomon K.V."/>
            <person name="De Groot R."/>
            <person name="Kuo A."/>
            <person name="Mondo S.J."/>
            <person name="Salamov A.A."/>
            <person name="Labutti K."/>
            <person name="Zhao Z."/>
            <person name="Chiniquy J."/>
            <person name="Barry K."/>
            <person name="Brewer H.M."/>
            <person name="Purvine S.O."/>
            <person name="Wright A.T."/>
            <person name="Boxma B."/>
            <person name="Van Alen T."/>
            <person name="Hackstein J.H."/>
            <person name="Baker S.E."/>
            <person name="Grigoriev I.V."/>
            <person name="O'Malley M.A."/>
        </authorList>
    </citation>
    <scope>NUCLEOTIDE SEQUENCE [LARGE SCALE GENOMIC DNA]</scope>
    <source>
        <strain evidence="11 12">G1</strain>
    </source>
</reference>
<accession>A0A1Y2B2Y0</accession>
<feature type="transmembrane region" description="Helical" evidence="8">
    <location>
        <begin position="230"/>
        <end position="248"/>
    </location>
</feature>
<dbReference type="Pfam" id="PF16916">
    <property type="entry name" value="ZT_dimer"/>
    <property type="match status" value="1"/>
</dbReference>
<evidence type="ECO:0000313" key="11">
    <source>
        <dbReference type="EMBL" id="ORY29182.1"/>
    </source>
</evidence>
<dbReference type="STRING" id="1754190.A0A1Y2B2Y0"/>
<organism evidence="11 12">
    <name type="scientific">Neocallimastix californiae</name>
    <dbReference type="NCBI Taxonomy" id="1754190"/>
    <lineage>
        <taxon>Eukaryota</taxon>
        <taxon>Fungi</taxon>
        <taxon>Fungi incertae sedis</taxon>
        <taxon>Chytridiomycota</taxon>
        <taxon>Chytridiomycota incertae sedis</taxon>
        <taxon>Neocallimastigomycetes</taxon>
        <taxon>Neocallimastigales</taxon>
        <taxon>Neocallimastigaceae</taxon>
        <taxon>Neocallimastix</taxon>
    </lineage>
</organism>
<dbReference type="PANTHER" id="PTHR43840:SF13">
    <property type="entry name" value="CATION EFFLUX PROTEIN CYTOPLASMIC DOMAIN-CONTAINING PROTEIN"/>
    <property type="match status" value="1"/>
</dbReference>
<dbReference type="GO" id="GO:0016020">
    <property type="term" value="C:membrane"/>
    <property type="evidence" value="ECO:0007669"/>
    <property type="project" value="InterPro"/>
</dbReference>
<gene>
    <name evidence="11" type="ORF">LY90DRAFT_424898</name>
</gene>
<keyword evidence="4 8" id="KW-1133">Transmembrane helix</keyword>
<comment type="subcellular location">
    <subcellularLocation>
        <location evidence="1">Endomembrane system</location>
        <topology evidence="1">Multi-pass membrane protein</topology>
    </subcellularLocation>
</comment>
<evidence type="ECO:0000313" key="12">
    <source>
        <dbReference type="Proteomes" id="UP000193920"/>
    </source>
</evidence>
<dbReference type="FunFam" id="3.30.70.1350:FF:000001">
    <property type="entry name" value="Metal tolerance protein 11"/>
    <property type="match status" value="1"/>
</dbReference>
<feature type="compositionally biased region" description="Low complexity" evidence="7">
    <location>
        <begin position="386"/>
        <end position="396"/>
    </location>
</feature>
<evidence type="ECO:0000256" key="7">
    <source>
        <dbReference type="SAM" id="MobiDB-lite"/>
    </source>
</evidence>
<dbReference type="OrthoDB" id="78296at2759"/>
<evidence type="ECO:0000256" key="5">
    <source>
        <dbReference type="ARBA" id="ARBA00023065"/>
    </source>
</evidence>
<feature type="transmembrane region" description="Helical" evidence="8">
    <location>
        <begin position="58"/>
        <end position="79"/>
    </location>
</feature>
<dbReference type="SUPFAM" id="SSF160240">
    <property type="entry name" value="Cation efflux protein cytoplasmic domain-like"/>
    <property type="match status" value="1"/>
</dbReference>
<proteinExistence type="predicted"/>
<dbReference type="Gene3D" id="1.20.1510.10">
    <property type="entry name" value="Cation efflux protein transmembrane domain"/>
    <property type="match status" value="1"/>
</dbReference>
<feature type="transmembrane region" description="Helical" evidence="8">
    <location>
        <begin position="204"/>
        <end position="224"/>
    </location>
</feature>
<feature type="compositionally biased region" description="Basic and acidic residues" evidence="7">
    <location>
        <begin position="370"/>
        <end position="385"/>
    </location>
</feature>
<keyword evidence="2" id="KW-0813">Transport</keyword>
<dbReference type="NCBIfam" id="TIGR01297">
    <property type="entry name" value="CDF"/>
    <property type="match status" value="1"/>
</dbReference>
<dbReference type="EMBL" id="MCOG01000181">
    <property type="protein sequence ID" value="ORY29182.1"/>
    <property type="molecule type" value="Genomic_DNA"/>
</dbReference>
<feature type="transmembrane region" description="Helical" evidence="8">
    <location>
        <begin position="127"/>
        <end position="144"/>
    </location>
</feature>
<dbReference type="Pfam" id="PF01545">
    <property type="entry name" value="Cation_efflux"/>
    <property type="match status" value="1"/>
</dbReference>
<protein>
    <submittedName>
        <fullName evidence="11">Uncharacterized protein</fullName>
    </submittedName>
</protein>
<dbReference type="InterPro" id="IPR058533">
    <property type="entry name" value="Cation_efflux_TM"/>
</dbReference>
<feature type="domain" description="Cation efflux protein cytoplasmic" evidence="10">
    <location>
        <begin position="257"/>
        <end position="332"/>
    </location>
</feature>
<feature type="domain" description="Cation efflux protein transmembrane" evidence="9">
    <location>
        <begin position="60"/>
        <end position="249"/>
    </location>
</feature>
<evidence type="ECO:0000259" key="9">
    <source>
        <dbReference type="Pfam" id="PF01545"/>
    </source>
</evidence>
<evidence type="ECO:0000256" key="2">
    <source>
        <dbReference type="ARBA" id="ARBA00022448"/>
    </source>
</evidence>